<reference evidence="2 3" key="1">
    <citation type="journal article" date="2020" name="ISME J.">
        <title>Uncovering the hidden diversity of litter-decomposition mechanisms in mushroom-forming fungi.</title>
        <authorList>
            <person name="Floudas D."/>
            <person name="Bentzer J."/>
            <person name="Ahren D."/>
            <person name="Johansson T."/>
            <person name="Persson P."/>
            <person name="Tunlid A."/>
        </authorList>
    </citation>
    <scope>NUCLEOTIDE SEQUENCE [LARGE SCALE GENOMIC DNA]</scope>
    <source>
        <strain evidence="2 3">CBS 146.42</strain>
    </source>
</reference>
<keyword evidence="1" id="KW-0732">Signal</keyword>
<keyword evidence="3" id="KW-1185">Reference proteome</keyword>
<evidence type="ECO:0000313" key="3">
    <source>
        <dbReference type="Proteomes" id="UP000559027"/>
    </source>
</evidence>
<evidence type="ECO:0000313" key="2">
    <source>
        <dbReference type="EMBL" id="KAF5363309.1"/>
    </source>
</evidence>
<comment type="caution">
    <text evidence="2">The sequence shown here is derived from an EMBL/GenBank/DDBJ whole genome shotgun (WGS) entry which is preliminary data.</text>
</comment>
<dbReference type="OrthoDB" id="3096917at2759"/>
<dbReference type="Proteomes" id="UP000559027">
    <property type="component" value="Unassembled WGS sequence"/>
</dbReference>
<dbReference type="AlphaFoldDB" id="A0A8H5LN79"/>
<name>A0A8H5LN79_9AGAR</name>
<evidence type="ECO:0000256" key="1">
    <source>
        <dbReference type="SAM" id="SignalP"/>
    </source>
</evidence>
<dbReference type="EMBL" id="JAACJO010000001">
    <property type="protein sequence ID" value="KAF5363309.1"/>
    <property type="molecule type" value="Genomic_DNA"/>
</dbReference>
<feature type="chain" id="PRO_5034142547" evidence="1">
    <location>
        <begin position="24"/>
        <end position="202"/>
    </location>
</feature>
<sequence>MGFLSATLSAVTIVSALLTRAQGATVTLYNVAPPTPTPSRAPNPSLFSPSADISWSASPVSTRDDGKTVYDEVIVISKEVWINSFTTETVSSLPPTTTRTLVEDASGLQESYTDGPSFDPLAFAETCSFQGTTAGGCVYSVVIGTGDIGRTMVTSFTGVPTPVFTITVNSGADPRWNSGNLALSGAIGLVASLTVLRAVVGL</sequence>
<organism evidence="2 3">
    <name type="scientific">Leucocoprinus leucothites</name>
    <dbReference type="NCBI Taxonomy" id="201217"/>
    <lineage>
        <taxon>Eukaryota</taxon>
        <taxon>Fungi</taxon>
        <taxon>Dikarya</taxon>
        <taxon>Basidiomycota</taxon>
        <taxon>Agaricomycotina</taxon>
        <taxon>Agaricomycetes</taxon>
        <taxon>Agaricomycetidae</taxon>
        <taxon>Agaricales</taxon>
        <taxon>Agaricineae</taxon>
        <taxon>Agaricaceae</taxon>
        <taxon>Leucocoprinus</taxon>
    </lineage>
</organism>
<protein>
    <submittedName>
        <fullName evidence="2">Uncharacterized protein</fullName>
    </submittedName>
</protein>
<accession>A0A8H5LN79</accession>
<feature type="signal peptide" evidence="1">
    <location>
        <begin position="1"/>
        <end position="23"/>
    </location>
</feature>
<gene>
    <name evidence="2" type="ORF">D9756_000206</name>
</gene>
<proteinExistence type="predicted"/>